<dbReference type="InterPro" id="IPR007921">
    <property type="entry name" value="CHAP_dom"/>
</dbReference>
<feature type="transmembrane region" description="Helical" evidence="1">
    <location>
        <begin position="170"/>
        <end position="199"/>
    </location>
</feature>
<proteinExistence type="predicted"/>
<dbReference type="InterPro" id="IPR023346">
    <property type="entry name" value="Lysozyme-like_dom_sf"/>
</dbReference>
<keyword evidence="1" id="KW-1133">Transmembrane helix</keyword>
<dbReference type="SUPFAM" id="SSF54001">
    <property type="entry name" value="Cysteine proteinases"/>
    <property type="match status" value="1"/>
</dbReference>
<dbReference type="STRING" id="1160091.B9T39_01995"/>
<evidence type="ECO:0000259" key="2">
    <source>
        <dbReference type="PROSITE" id="PS50911"/>
    </source>
</evidence>
<dbReference type="InterPro" id="IPR008258">
    <property type="entry name" value="Transglycosylase_SLT_dom_1"/>
</dbReference>
<name>A0A1Y2T1S1_9BIFI</name>
<dbReference type="PROSITE" id="PS50911">
    <property type="entry name" value="CHAP"/>
    <property type="match status" value="1"/>
</dbReference>
<organism evidence="3 4">
    <name type="scientific">Alloscardovia macacae</name>
    <dbReference type="NCBI Taxonomy" id="1160091"/>
    <lineage>
        <taxon>Bacteria</taxon>
        <taxon>Bacillati</taxon>
        <taxon>Actinomycetota</taxon>
        <taxon>Actinomycetes</taxon>
        <taxon>Bifidobacteriales</taxon>
        <taxon>Bifidobacteriaceae</taxon>
        <taxon>Alloscardovia</taxon>
    </lineage>
</organism>
<dbReference type="EMBL" id="NEKC01000003">
    <property type="protein sequence ID" value="OTA29874.1"/>
    <property type="molecule type" value="Genomic_DNA"/>
</dbReference>
<dbReference type="Pfam" id="PF01464">
    <property type="entry name" value="SLT"/>
    <property type="match status" value="1"/>
</dbReference>
<reference evidence="3 4" key="1">
    <citation type="submission" date="2017-04" db="EMBL/GenBank/DDBJ databases">
        <title>Draft genome sequences of Alloscardovia macacae UMA81211 and UMA81212 isolated from the feces of a rhesus macaque (Macaca mulatta).</title>
        <authorList>
            <person name="Albert K."/>
            <person name="Sela D.A."/>
        </authorList>
    </citation>
    <scope>NUCLEOTIDE SEQUENCE [LARGE SCALE GENOMIC DNA]</scope>
    <source>
        <strain evidence="3 4">UMA81212</strain>
    </source>
</reference>
<dbReference type="SUPFAM" id="SSF53955">
    <property type="entry name" value="Lysozyme-like"/>
    <property type="match status" value="1"/>
</dbReference>
<keyword evidence="1" id="KW-0472">Membrane</keyword>
<dbReference type="AlphaFoldDB" id="A0A1Y2T1S1"/>
<accession>A0A1Y2T1S1</accession>
<gene>
    <name evidence="3" type="ORF">B9T39_01995</name>
</gene>
<dbReference type="PANTHER" id="PTHR37423">
    <property type="entry name" value="SOLUBLE LYTIC MUREIN TRANSGLYCOSYLASE-RELATED"/>
    <property type="match status" value="1"/>
</dbReference>
<dbReference type="Gene3D" id="1.10.530.10">
    <property type="match status" value="1"/>
</dbReference>
<evidence type="ECO:0000313" key="4">
    <source>
        <dbReference type="Proteomes" id="UP000243540"/>
    </source>
</evidence>
<feature type="domain" description="Peptidase C51" evidence="2">
    <location>
        <begin position="380"/>
        <end position="512"/>
    </location>
</feature>
<dbReference type="Pfam" id="PF05257">
    <property type="entry name" value="CHAP"/>
    <property type="match status" value="1"/>
</dbReference>
<dbReference type="InterPro" id="IPR038765">
    <property type="entry name" value="Papain-like_cys_pep_sf"/>
</dbReference>
<evidence type="ECO:0000256" key="1">
    <source>
        <dbReference type="SAM" id="Phobius"/>
    </source>
</evidence>
<comment type="caution">
    <text evidence="3">The sequence shown here is derived from an EMBL/GenBank/DDBJ whole genome shotgun (WGS) entry which is preliminary data.</text>
</comment>
<evidence type="ECO:0000313" key="3">
    <source>
        <dbReference type="EMBL" id="OTA29874.1"/>
    </source>
</evidence>
<sequence length="512" mass="54299">MGKIAKAQAVAYSRAGVTSARVGKSAGRATVNGVKRGTSRALRHFGKTPAKFLRVKQRVKLSLKKRMKLMKKRYKGFKKMGGGALNGFNPSSLGAPLAAGNAQERFAQNASRYLTQSLKMEAKAAKMVAKSPYKTYKGTRAALRGVKKSIAATKRMAAFIRHIVQMIARVASMAATAFAPVLLILVAIVASVTLLGSVFSSIMGFMNSSEGSVSGVPSEYEAIVIRAGSICQPISPALIAAQVQQESGFNPHAASPAGAQGISQFMPATWKAHGKDADGDRRADIMNPQDAIYSQGAYMCELASSVQNLVAQGKASGDVTDLALAAYNSGLGNVMKYHGIPPFKETQNYVKTIKANMANYTQGLASNAVSVGELAPPLKIASGRTVDIAAMGIAPRSTTYEVYQCTWWADQRRKQIGRKTDPFMGNGGDWDNTARKKGWSVSQTPHVGDAIVFEPGVHGSHKLYGHVAVVEKVNADGSILISQSGTGFGRVVTETISSAALNAMRGGISYVE</sequence>
<dbReference type="PANTHER" id="PTHR37423:SF2">
    <property type="entry name" value="MEMBRANE-BOUND LYTIC MUREIN TRANSGLYCOSYLASE C"/>
    <property type="match status" value="1"/>
</dbReference>
<dbReference type="Proteomes" id="UP000243540">
    <property type="component" value="Unassembled WGS sequence"/>
</dbReference>
<dbReference type="Gene3D" id="3.90.1720.10">
    <property type="entry name" value="endopeptidase domain like (from Nostoc punctiforme)"/>
    <property type="match status" value="1"/>
</dbReference>
<keyword evidence="1" id="KW-0812">Transmembrane</keyword>
<protein>
    <recommendedName>
        <fullName evidence="2">Peptidase C51 domain-containing protein</fullName>
    </recommendedName>
</protein>
<dbReference type="CDD" id="cd13399">
    <property type="entry name" value="Slt35-like"/>
    <property type="match status" value="1"/>
</dbReference>